<gene>
    <name evidence="4" type="ORF">SsS58_06652</name>
</gene>
<feature type="transmembrane region" description="Helical" evidence="2">
    <location>
        <begin position="37"/>
        <end position="57"/>
    </location>
</feature>
<dbReference type="AlphaFoldDB" id="A0A100JV35"/>
<comment type="caution">
    <text evidence="4">The sequence shown here is derived from an EMBL/GenBank/DDBJ whole genome shotgun (WGS) entry which is preliminary data.</text>
</comment>
<protein>
    <recommendedName>
        <fullName evidence="3">Cytoskeleton protein RodZ-like C-terminal domain-containing protein</fullName>
    </recommendedName>
</protein>
<evidence type="ECO:0000256" key="1">
    <source>
        <dbReference type="SAM" id="MobiDB-lite"/>
    </source>
</evidence>
<dbReference type="PANTHER" id="PTHR34475:SF1">
    <property type="entry name" value="CYTOSKELETON PROTEIN RODZ"/>
    <property type="match status" value="1"/>
</dbReference>
<dbReference type="EMBL" id="BCMM01000038">
    <property type="protein sequence ID" value="GAQ66222.1"/>
    <property type="molecule type" value="Genomic_DNA"/>
</dbReference>
<name>A0A100JV35_STRSC</name>
<reference evidence="5" key="1">
    <citation type="submission" date="2015-11" db="EMBL/GenBank/DDBJ databases">
        <authorList>
            <consortium name="Cross-ministerial Strategic Innovation Promotion Program (SIP) consortium"/>
            <person name="Tomihama T."/>
            <person name="Ikenaga M."/>
            <person name="Sakai M."/>
            <person name="Okubo T."/>
            <person name="Ikeda S."/>
        </authorList>
    </citation>
    <scope>NUCLEOTIDE SEQUENCE [LARGE SCALE GENOMIC DNA]</scope>
    <source>
        <strain evidence="5">S58</strain>
    </source>
</reference>
<feature type="region of interest" description="Disordered" evidence="1">
    <location>
        <begin position="1"/>
        <end position="34"/>
    </location>
</feature>
<dbReference type="Proteomes" id="UP000067448">
    <property type="component" value="Unassembled WGS sequence"/>
</dbReference>
<proteinExistence type="predicted"/>
<evidence type="ECO:0000313" key="5">
    <source>
        <dbReference type="Proteomes" id="UP000067448"/>
    </source>
</evidence>
<evidence type="ECO:0000313" key="4">
    <source>
        <dbReference type="EMBL" id="GAQ66222.1"/>
    </source>
</evidence>
<reference evidence="5" key="3">
    <citation type="submission" date="2016-02" db="EMBL/GenBank/DDBJ databases">
        <title>Draft genome of pathogenic Streptomyces sp. in Japan.</title>
        <authorList>
            <person name="Tomihama T."/>
            <person name="Ikenaga M."/>
            <person name="Sakai M."/>
            <person name="Okubo T."/>
            <person name="Ikeda S."/>
        </authorList>
    </citation>
    <scope>NUCLEOTIDE SEQUENCE [LARGE SCALE GENOMIC DNA]</scope>
    <source>
        <strain evidence="5">S58</strain>
    </source>
</reference>
<dbReference type="InterPro" id="IPR050400">
    <property type="entry name" value="Bact_Cytoskel_RodZ"/>
</dbReference>
<feature type="compositionally biased region" description="Gly residues" evidence="1">
    <location>
        <begin position="9"/>
        <end position="27"/>
    </location>
</feature>
<dbReference type="RefSeq" id="WP_059083496.1">
    <property type="nucleotide sequence ID" value="NZ_BCMM01000038.1"/>
</dbReference>
<dbReference type="OrthoDB" id="9762169at2"/>
<feature type="region of interest" description="Disordered" evidence="1">
    <location>
        <begin position="64"/>
        <end position="91"/>
    </location>
</feature>
<feature type="compositionally biased region" description="Low complexity" evidence="1">
    <location>
        <begin position="64"/>
        <end position="78"/>
    </location>
</feature>
<evidence type="ECO:0000256" key="2">
    <source>
        <dbReference type="SAM" id="Phobius"/>
    </source>
</evidence>
<reference evidence="4 5" key="2">
    <citation type="journal article" date="2016" name="Genome Announc.">
        <title>Draft Genome Sequences of Streptomyces scabiei S58, Streptomyces turgidiscabies T45, and Streptomyces acidiscabies a10, the Pathogens of Potato Common Scab, Isolated in Japan.</title>
        <authorList>
            <person name="Tomihama T."/>
            <person name="Nishi Y."/>
            <person name="Sakai M."/>
            <person name="Ikenaga M."/>
            <person name="Okubo T."/>
            <person name="Ikeda S."/>
        </authorList>
    </citation>
    <scope>NUCLEOTIDE SEQUENCE [LARGE SCALE GENOMIC DNA]</scope>
    <source>
        <strain evidence="4 5">S58</strain>
    </source>
</reference>
<keyword evidence="2" id="KW-0812">Transmembrane</keyword>
<dbReference type="InterPro" id="IPR025194">
    <property type="entry name" value="RodZ-like_C"/>
</dbReference>
<keyword evidence="2" id="KW-0472">Membrane</keyword>
<accession>A0A100JV35</accession>
<dbReference type="Pfam" id="PF13464">
    <property type="entry name" value="RodZ_C"/>
    <property type="match status" value="1"/>
</dbReference>
<dbReference type="PANTHER" id="PTHR34475">
    <property type="match status" value="1"/>
</dbReference>
<sequence>MESGTDLPGRGGAPTGERGPGTGGGGTDRPPRPRGPVAAVVALLIVGVLVAAGVYIADRDGTTGASPGHGPASSAADGPSGGAGARDGADEVTVRVTAEDGGSWVSAKDAAGELLYEGLLRRGEAKTFSAEESIDLVLGEASALRLVVNGKKIDGDFASGKVTRLTYTKDD</sequence>
<feature type="domain" description="Cytoskeleton protein RodZ-like C-terminal" evidence="3">
    <location>
        <begin position="101"/>
        <end position="166"/>
    </location>
</feature>
<organism evidence="4 5">
    <name type="scientific">Streptomyces scabiei</name>
    <dbReference type="NCBI Taxonomy" id="1930"/>
    <lineage>
        <taxon>Bacteria</taxon>
        <taxon>Bacillati</taxon>
        <taxon>Actinomycetota</taxon>
        <taxon>Actinomycetes</taxon>
        <taxon>Kitasatosporales</taxon>
        <taxon>Streptomycetaceae</taxon>
        <taxon>Streptomyces</taxon>
    </lineage>
</organism>
<evidence type="ECO:0000259" key="3">
    <source>
        <dbReference type="Pfam" id="PF13464"/>
    </source>
</evidence>
<keyword evidence="2" id="KW-1133">Transmembrane helix</keyword>